<dbReference type="RefSeq" id="NP_001303386.1">
    <property type="nucleotide sequence ID" value="NM_001316457.1"/>
</dbReference>
<name>A0A0S0WIC6_DROME</name>
<reference evidence="2 4" key="1">
    <citation type="journal article" date="2000" name="Science">
        <title>The genome sequence of Drosophila melanogaster.</title>
        <authorList>
            <person name="Adams M.D."/>
            <person name="Celniker S.E."/>
            <person name="Holt R.A."/>
            <person name="Evans C.A."/>
            <person name="Gocayne J.D."/>
            <person name="Amanatides P.G."/>
            <person name="Scherer S.E."/>
            <person name="Li P.W."/>
            <person name="Hoskins R.A."/>
            <person name="Galle R.F."/>
            <person name="George R.A."/>
            <person name="Lewis S.E."/>
            <person name="Richards S."/>
            <person name="Ashburner M."/>
            <person name="Henderson S.N."/>
            <person name="Sutton G.G."/>
            <person name="Wortman J.R."/>
            <person name="Yandell M.D."/>
            <person name="Zhang Q."/>
            <person name="Chen L.X."/>
            <person name="Brandon R.C."/>
            <person name="Rogers Y.H."/>
            <person name="Blazej R.G."/>
            <person name="Champe M."/>
            <person name="Pfeiffer B.D."/>
            <person name="Wan K.H."/>
            <person name="Doyle C."/>
            <person name="Baxter E.G."/>
            <person name="Helt G."/>
            <person name="Nelson C.R."/>
            <person name="Gabor G.L."/>
            <person name="Abril J.F."/>
            <person name="Agbayani A."/>
            <person name="An H.J."/>
            <person name="Andrews-Pfannkoch C."/>
            <person name="Baldwin D."/>
            <person name="Ballew R.M."/>
            <person name="Basu A."/>
            <person name="Baxendale J."/>
            <person name="Bayraktaroglu L."/>
            <person name="Beasley E.M."/>
            <person name="Beeson K.Y."/>
            <person name="Benos P.V."/>
            <person name="Berman B.P."/>
            <person name="Bhandari D."/>
            <person name="Bolshakov S."/>
            <person name="Borkova D."/>
            <person name="Botchan M.R."/>
            <person name="Bouck J."/>
            <person name="Brokstein P."/>
            <person name="Brottier P."/>
            <person name="Burtis K.C."/>
            <person name="Busam D.A."/>
            <person name="Butler H."/>
            <person name="Cadieu E."/>
            <person name="Center A."/>
            <person name="Chandra I."/>
            <person name="Cherry J.M."/>
            <person name="Cawley S."/>
            <person name="Dahlke C."/>
            <person name="Davenport L.B."/>
            <person name="Davies P."/>
            <person name="de Pablos B."/>
            <person name="Delcher A."/>
            <person name="Deng Z."/>
            <person name="Mays A.D."/>
            <person name="Dew I."/>
            <person name="Dietz S.M."/>
            <person name="Dodson K."/>
            <person name="Doup L.E."/>
            <person name="Downes M."/>
            <person name="Dugan-Rocha S."/>
            <person name="Dunkov B.C."/>
            <person name="Dunn P."/>
            <person name="Durbin K.J."/>
            <person name="Evangelista C.C."/>
            <person name="Ferraz C."/>
            <person name="Ferriera S."/>
            <person name="Fleischmann W."/>
            <person name="Fosler C."/>
            <person name="Gabrielian A.E."/>
            <person name="Garg N.S."/>
            <person name="Gelbart W.M."/>
            <person name="Glasser K."/>
            <person name="Glodek A."/>
            <person name="Gong F."/>
            <person name="Gorrell J.H."/>
            <person name="Gu Z."/>
            <person name="Guan P."/>
            <person name="Harris M."/>
            <person name="Harris N.L."/>
            <person name="Harvey D."/>
            <person name="Heiman T.J."/>
            <person name="Hernandez J.R."/>
            <person name="Houck J."/>
            <person name="Hostin D."/>
            <person name="Houston K.A."/>
            <person name="Howland T.J."/>
            <person name="Wei M.H."/>
            <person name="Ibegwam C."/>
            <person name="Jalali M."/>
            <person name="Kalush F."/>
            <person name="Karpen G.H."/>
            <person name="Ke Z."/>
            <person name="Kennison J.A."/>
            <person name="Ketchum K.A."/>
            <person name="Kimmel B.E."/>
            <person name="Kodira C.D."/>
            <person name="Kraft C."/>
            <person name="Kravitz S."/>
            <person name="Kulp D."/>
            <person name="Lai Z."/>
            <person name="Lasko P."/>
            <person name="Lei Y."/>
            <person name="Levitsky A.A."/>
            <person name="Li J."/>
            <person name="Li Z."/>
            <person name="Liang Y."/>
            <person name="Lin X."/>
            <person name="Liu X."/>
            <person name="Mattei B."/>
            <person name="McIntosh T.C."/>
            <person name="McLeod M.P."/>
            <person name="McPherson D."/>
            <person name="Merkulov G."/>
            <person name="Milshina N.V."/>
            <person name="Mobarry C."/>
            <person name="Morris J."/>
            <person name="Moshrefi A."/>
            <person name="Mount S.M."/>
            <person name="Moy M."/>
            <person name="Murphy B."/>
            <person name="Murphy L."/>
            <person name="Muzny D.M."/>
            <person name="Nelson D.L."/>
            <person name="Nelson D.R."/>
            <person name="Nelson K.A."/>
            <person name="Nixon K."/>
            <person name="Nusskern D.R."/>
            <person name="Pacleb J.M."/>
            <person name="Palazzolo M."/>
            <person name="Pittman G.S."/>
            <person name="Pan S."/>
            <person name="Pollard J."/>
            <person name="Puri V."/>
            <person name="Reese M.G."/>
            <person name="Reinert K."/>
            <person name="Remington K."/>
            <person name="Saunders R.D."/>
            <person name="Scheeler F."/>
            <person name="Shen H."/>
            <person name="Shue B.C."/>
            <person name="Siden-Kiamos I."/>
            <person name="Simpson M."/>
            <person name="Skupski M.P."/>
            <person name="Smith T."/>
            <person name="Spier E."/>
            <person name="Spradling A.C."/>
            <person name="Stapleton M."/>
            <person name="Strong R."/>
            <person name="Sun E."/>
            <person name="Svirskas R."/>
            <person name="Tector C."/>
            <person name="Turner R."/>
            <person name="Venter E."/>
            <person name="Wang A.H."/>
            <person name="Wang X."/>
            <person name="Wang Z.Y."/>
            <person name="Wassarman D.A."/>
            <person name="Weinstock G.M."/>
            <person name="Weissenbach J."/>
            <person name="Williams S.M."/>
            <person name="WoodageT"/>
            <person name="Worley K.C."/>
            <person name="Wu D."/>
            <person name="Yang S."/>
            <person name="Yao Q.A."/>
            <person name="Ye J."/>
            <person name="Yeh R.F."/>
            <person name="Zaveri J.S."/>
            <person name="Zhan M."/>
            <person name="Zhang G."/>
            <person name="Zhao Q."/>
            <person name="Zheng L."/>
            <person name="Zheng X.H."/>
            <person name="Zhong F.N."/>
            <person name="Zhong W."/>
            <person name="Zhou X."/>
            <person name="Zhu S."/>
            <person name="Zhu X."/>
            <person name="Smith H.O."/>
            <person name="Gibbs R.A."/>
            <person name="Myers E.W."/>
            <person name="Rubin G.M."/>
            <person name="Venter J.C."/>
        </authorList>
    </citation>
    <scope>NUCLEOTIDE SEQUENCE [LARGE SCALE GENOMIC DNA]</scope>
    <source>
        <strain evidence="4">Berkeley</strain>
    </source>
</reference>
<reference evidence="2 4" key="2">
    <citation type="journal article" date="2002" name="Genome Biol.">
        <title>Finishing a whole-genome shotgun: release 3 of the Drosophila melanogaster euchromatic genome sequence.</title>
        <authorList>
            <person name="Celniker S.E."/>
            <person name="Wheeler D.A."/>
            <person name="Kronmiller B."/>
            <person name="Carlson J.W."/>
            <person name="Halpern A."/>
            <person name="Patel S."/>
            <person name="Adams M."/>
            <person name="Champe M."/>
            <person name="Dugan S.P."/>
            <person name="Frise E."/>
            <person name="Hodgson A."/>
            <person name="George R.A."/>
            <person name="Hoskins R.A."/>
            <person name="Laverty T."/>
            <person name="Muzny D.M."/>
            <person name="Nelson C.R."/>
            <person name="Pacleb J.M."/>
            <person name="Park S."/>
            <person name="Pfeiffer B.D."/>
            <person name="Richards S."/>
            <person name="Sodergren E.J."/>
            <person name="Svirskas R."/>
            <person name="Tabor P.E."/>
            <person name="Wan K."/>
            <person name="Stapleton M."/>
            <person name="Sutton G.G."/>
            <person name="Venter C."/>
            <person name="Weinstock G."/>
            <person name="Scherer S.E."/>
            <person name="Myers E.W."/>
            <person name="Gibbs R.A."/>
            <person name="Rubin G.M."/>
        </authorList>
    </citation>
    <scope>NUCLEOTIDE SEQUENCE [LARGE SCALE GENOMIC DNA]</scope>
    <source>
        <strain evidence="4">Berkeley</strain>
    </source>
</reference>
<keyword evidence="4" id="KW-1185">Reference proteome</keyword>
<reference evidence="2 4" key="7">
    <citation type="journal article" date="2007" name="Science">
        <title>The Release 5.1 annotation of Drosophila melanogaster heterochromatin.</title>
        <authorList>
            <person name="Smith C.D."/>
            <person name="Shu S."/>
            <person name="Mungall C.J."/>
            <person name="Karpen G.H."/>
        </authorList>
    </citation>
    <scope>NUCLEOTIDE SEQUENCE [LARGE SCALE GENOMIC DNA]</scope>
    <source>
        <strain evidence="4">Berkeley</strain>
    </source>
</reference>
<dbReference type="VEuPathDB" id="VectorBase:FBgn0015585"/>
<dbReference type="BioGRID-ORCS" id="38448">
    <property type="hits" value="0 hits in 1 CRISPR screen"/>
</dbReference>
<dbReference type="FlyBase" id="FBgn0015585">
    <property type="gene designation" value="Acp63F"/>
</dbReference>
<dbReference type="CTD" id="38448"/>
<evidence type="ECO:0000256" key="1">
    <source>
        <dbReference type="SAM" id="SignalP"/>
    </source>
</evidence>
<feature type="chain" id="PRO_5006588256" evidence="1">
    <location>
        <begin position="17"/>
        <end position="81"/>
    </location>
</feature>
<reference evidence="2 4" key="8">
    <citation type="journal article" date="2007" name="Science">
        <title>Sequence finishing and mapping of Drosophila melanogaster heterochromatin.</title>
        <authorList>
            <person name="Hoskins R.A."/>
            <person name="Carlson J.W."/>
            <person name="Kennedy C."/>
            <person name="Acevedo D."/>
            <person name="Evans-Holm M."/>
            <person name="Frise E."/>
            <person name="Wan K.H."/>
            <person name="Park S."/>
            <person name="Mendez-Lago M."/>
            <person name="Rossi F."/>
            <person name="Villasante A."/>
            <person name="Dimitri P."/>
            <person name="Karpen G.H."/>
            <person name="Celniker S.E."/>
        </authorList>
    </citation>
    <scope>NUCLEOTIDE SEQUENCE [LARGE SCALE GENOMIC DNA]</scope>
    <source>
        <strain evidence="4">Berkeley</strain>
    </source>
</reference>
<reference evidence="2 4" key="10">
    <citation type="journal article" date="2015" name="G3 (Bethesda)">
        <title>Gene Model Annotations for Drosophila melanogaster: The Rule-Benders.</title>
        <authorList>
            <consortium name="FlyBase Consortium"/>
            <person name="Crosby M.A."/>
            <person name="Gramates L.S."/>
            <person name="Dos Santos G."/>
            <person name="Matthews B.B."/>
            <person name="St Pierre S.E."/>
            <person name="Zhou P."/>
            <person name="Schroeder A.J."/>
            <person name="Falls K."/>
            <person name="Emmert D.B."/>
            <person name="Russo S.M."/>
            <person name="Gelbart W.M."/>
            <person name="null"/>
        </authorList>
    </citation>
    <scope>NUCLEOTIDE SEQUENCE [LARGE SCALE GENOMIC DNA]</scope>
    <source>
        <strain evidence="4">Berkeley</strain>
    </source>
</reference>
<dbReference type="Bgee" id="FBgn0015585">
    <property type="expression patterns" value="Expressed in spermatid in male reproductive gland and 39 other cell types or tissues"/>
</dbReference>
<evidence type="ECO:0000313" key="4">
    <source>
        <dbReference type="Proteomes" id="UP000000803"/>
    </source>
</evidence>
<dbReference type="DNASU" id="38448"/>
<dbReference type="RefSeq" id="NP_523906.2">
    <property type="nucleotide sequence ID" value="NM_079182.3"/>
</dbReference>
<accession>A0A0S0WIC6</accession>
<protein>
    <submittedName>
        <fullName evidence="2">Accessory gland protein 63F, isoform B</fullName>
    </submittedName>
</protein>
<dbReference type="Proteomes" id="UP000000803">
    <property type="component" value="Chromosome 3L"/>
</dbReference>
<reference evidence="2 4" key="9">
    <citation type="journal article" date="2015" name="G3 (Bethesda)">
        <title>Gene Model Annotations for Drosophila melanogaster: Impact of High-Throughput Data.</title>
        <authorList>
            <consortium name="FlyBase Consortium"/>
            <person name="Matthews B.B."/>
            <person name="Dos Santos G."/>
            <person name="Crosby M.A."/>
            <person name="Emmert D.B."/>
            <person name="St Pierre S.E."/>
            <person name="Gramates L.S."/>
            <person name="Zhou P."/>
            <person name="Schroeder A.J."/>
            <person name="Falls K."/>
            <person name="Strelets V."/>
            <person name="Russo S.M."/>
            <person name="Gelbart W.M."/>
            <person name="null"/>
        </authorList>
    </citation>
    <scope>NUCLEOTIDE SEQUENCE [LARGE SCALE GENOMIC DNA]</scope>
    <source>
        <strain evidence="4">Berkeley</strain>
    </source>
</reference>
<dbReference type="OrthoDB" id="10310858at2759"/>
<evidence type="ECO:0000313" key="3">
    <source>
        <dbReference type="FlyBase" id="FBgn0015585"/>
    </source>
</evidence>
<reference evidence="2 4" key="4">
    <citation type="journal article" date="2002" name="Genome Biol.">
        <title>The transposable elements of the Drosophila melanogaster euchromatin: a genomics perspective.</title>
        <authorList>
            <person name="Kaminker J.S."/>
            <person name="Bergman C.M."/>
            <person name="Kronmiller B."/>
            <person name="Carlson J."/>
            <person name="Svirskas R."/>
            <person name="Patel S."/>
            <person name="Frise E."/>
            <person name="Wheeler D.A."/>
            <person name="Lewis S.E."/>
            <person name="Rubin G.M."/>
            <person name="Ashburner M."/>
            <person name="Celniker S.E."/>
        </authorList>
    </citation>
    <scope>NUCLEOTIDE SEQUENCE [LARGE SCALE GENOMIC DNA]</scope>
    <source>
        <strain evidence="4">Berkeley</strain>
    </source>
</reference>
<gene>
    <name evidence="2 3" type="primary">Acp63F</name>
    <name evidence="2" type="synonym">Acp63</name>
    <name evidence="2" type="synonym">Acp63f</name>
    <name evidence="2" type="synonym">acp63F</name>
    <name evidence="2" type="synonym">Acp63F/64A</name>
    <name evidence="2" type="synonym">Dmel\CG10852</name>
    <name evidence="2 3" type="ORF">CG10852</name>
    <name evidence="2" type="ORF">Dmel_CG10852</name>
</gene>
<dbReference type="EMBL" id="AE014296">
    <property type="protein sequence ID" value="ALI30452.1"/>
    <property type="molecule type" value="Genomic_DNA"/>
</dbReference>
<sequence>MKAIIVFILFISSVHAMSKCNQAIYLNLDPHCGILPDCNLDGPNPSYLKRVSCERKENGKPGFIELIPGKCLHGKPRCSLK</sequence>
<dbReference type="GeneID" id="38448"/>
<dbReference type="ExpressionAtlas" id="A0A0S0WIC6">
    <property type="expression patterns" value="baseline and differential"/>
</dbReference>
<reference evidence="2 4" key="3">
    <citation type="journal article" date="2002" name="Genome Biol.">
        <title>Annotation of the Drosophila melanogaster euchromatic genome: a systematic review.</title>
        <authorList>
            <person name="Misra S."/>
            <person name="Crosby M.A."/>
            <person name="Mungall C.J."/>
            <person name="Matthews B.B."/>
            <person name="Campbell K.S."/>
            <person name="Hradecky P."/>
            <person name="Huang Y."/>
            <person name="Kaminker J.S."/>
            <person name="Millburn G.H."/>
            <person name="Prochnik S.E."/>
            <person name="Smith C.D."/>
            <person name="Tupy J.L."/>
            <person name="Whitfied E.J."/>
            <person name="Bayraktaroglu L."/>
            <person name="Berman B.P."/>
            <person name="Bettencourt B.R."/>
            <person name="Celniker S.E."/>
            <person name="de Grey A.D."/>
            <person name="Drysdale R.A."/>
            <person name="Harris N.L."/>
            <person name="Richter J."/>
            <person name="Russo S."/>
            <person name="Schroeder A.J."/>
            <person name="Shu S.Q."/>
            <person name="Stapleton M."/>
            <person name="Yamada C."/>
            <person name="Ashburner M."/>
            <person name="Gelbart W.M."/>
            <person name="Rubin G.M."/>
            <person name="Lewis S.E."/>
        </authorList>
    </citation>
    <scope>GENOME REANNOTATION</scope>
    <source>
        <strain evidence="4">Berkeley</strain>
    </source>
</reference>
<organism evidence="2 4">
    <name type="scientific">Drosophila melanogaster</name>
    <name type="common">Fruit fly</name>
    <dbReference type="NCBI Taxonomy" id="7227"/>
    <lineage>
        <taxon>Eukaryota</taxon>
        <taxon>Metazoa</taxon>
        <taxon>Ecdysozoa</taxon>
        <taxon>Arthropoda</taxon>
        <taxon>Hexapoda</taxon>
        <taxon>Insecta</taxon>
        <taxon>Pterygota</taxon>
        <taxon>Neoptera</taxon>
        <taxon>Endopterygota</taxon>
        <taxon>Diptera</taxon>
        <taxon>Brachycera</taxon>
        <taxon>Muscomorpha</taxon>
        <taxon>Ephydroidea</taxon>
        <taxon>Drosophilidae</taxon>
        <taxon>Drosophila</taxon>
        <taxon>Sophophora</taxon>
    </lineage>
</organism>
<dbReference type="AlphaFoldDB" id="A0A0S0WIC6"/>
<reference evidence="2 4" key="11">
    <citation type="journal article" date="2015" name="Genome Res.">
        <title>The Release 6 reference sequence of the Drosophila melanogaster genome.</title>
        <authorList>
            <person name="Hoskins R.A."/>
            <person name="Carlson J.W."/>
            <person name="Wan K.H."/>
            <person name="Park S."/>
            <person name="Mendez I."/>
            <person name="Galle S.E."/>
            <person name="Booth B.W."/>
            <person name="Pfeiffer B.D."/>
            <person name="George R.A."/>
            <person name="Svirskas R."/>
            <person name="Krzywinski M."/>
            <person name="Schein J."/>
            <person name="Accardo M.C."/>
            <person name="Damia E."/>
            <person name="Messina G."/>
            <person name="Mendez-Lago M."/>
            <person name="de Pablos B."/>
            <person name="Demakova O.V."/>
            <person name="Andreyeva E.N."/>
            <person name="Boldyreva L.V."/>
            <person name="Marra M."/>
            <person name="Carvalho A.B."/>
            <person name="Dimitri P."/>
            <person name="Villasante A."/>
            <person name="Zhimulev I.F."/>
            <person name="Rubin G.M."/>
            <person name="Karpen G.H."/>
            <person name="Celniker S.E."/>
        </authorList>
    </citation>
    <scope>NUCLEOTIDE SEQUENCE [LARGE SCALE GENOMIC DNA]</scope>
    <source>
        <strain evidence="4">Berkeley</strain>
    </source>
</reference>
<feature type="signal peptide" evidence="1">
    <location>
        <begin position="1"/>
        <end position="16"/>
    </location>
</feature>
<dbReference type="KEGG" id="dme:Dmel_CG10852"/>
<proteinExistence type="predicted"/>
<dbReference type="PhylomeDB" id="A0A0S0WIC6"/>
<keyword evidence="1" id="KW-0732">Signal</keyword>
<reference evidence="2 4" key="5">
    <citation type="journal article" date="2002" name="Genome Biol.">
        <title>Heterochromatic sequences in a Drosophila whole-genome shotgun assembly.</title>
        <authorList>
            <person name="Hoskins R.A."/>
            <person name="Smith C.D."/>
            <person name="Carlson J.W."/>
            <person name="Carvalho A.B."/>
            <person name="Halpern A."/>
            <person name="Kaminker J.S."/>
            <person name="Kennedy C."/>
            <person name="Mungall C.J."/>
            <person name="Sullivan B.A."/>
            <person name="Sutton G.G."/>
            <person name="Yasuhara J.C."/>
            <person name="Wakimoto B.T."/>
            <person name="Myers E.W."/>
            <person name="Celniker S.E."/>
            <person name="Rubin G.M."/>
            <person name="Karpen G.H."/>
        </authorList>
    </citation>
    <scope>NUCLEOTIDE SEQUENCE [LARGE SCALE GENOMIC DNA]</scope>
    <source>
        <strain evidence="4">Berkeley</strain>
    </source>
</reference>
<reference evidence="2 4" key="6">
    <citation type="journal article" date="2005" name="PLoS Comput. Biol.">
        <title>Combined evidence annotation of transposable elements in genome sequences.</title>
        <authorList>
            <person name="Quesneville H."/>
            <person name="Bergman C.M."/>
            <person name="Andrieu O."/>
            <person name="Autard D."/>
            <person name="Nouaud D."/>
            <person name="Ashburner M."/>
            <person name="Anxolabehere D."/>
        </authorList>
    </citation>
    <scope>NUCLEOTIDE SEQUENCE [LARGE SCALE GENOMIC DNA]</scope>
    <source>
        <strain evidence="4">Berkeley</strain>
    </source>
</reference>
<dbReference type="AGR" id="FB:FBgn0015585"/>
<dbReference type="OMA" id="CNFDGPN"/>
<evidence type="ECO:0000313" key="2">
    <source>
        <dbReference type="EMBL" id="ALI30452.1"/>
    </source>
</evidence>